<comment type="caution">
    <text evidence="2">The sequence shown here is derived from an EMBL/GenBank/DDBJ whole genome shotgun (WGS) entry which is preliminary data.</text>
</comment>
<sequence length="463" mass="50038">MEPMAVSPPAAGGPWTPRTGWGGQWGTPVMASGGEARAAERWPQTVTPPPAQARLWGTPPPPPGHVAATPPAPSIIALHAQHYPRRWVEAPRDERARARFAVATLNLEADAAKSAGHSNGRRDGSRPAGEDWEAAFAALDQALVHLPDVLCLQEMQRCTRHDCPHCASGRCSLDHASKLHAKLLGEGFDGDYKRDGRPLTVGLYVRVRTFALESKVRTVRFASGKGAVLAVARHLGTGQRVALGSAHLEVPLRNGQPMTKAQVASAAQLQAALASYWGRAAVPLPVIVAGDFNTLSYKHWDPRIAPPDAFEQLTSPKPSAKKRAGADRGACRLPLRSAYADVQGAEPCYTSVDPAFPHCIDYVFYHGQGLRPSRVLGVVDRKQQLPVAPWPSDHLCLVAAFDLTGTGDNPTGRPSGSAYHVRPPQGPSPCKFGDRCRFFARGCCRNYHPQVPIEPLGDHNWYY</sequence>
<dbReference type="Gene3D" id="3.60.10.10">
    <property type="entry name" value="Endonuclease/exonuclease/phosphatase"/>
    <property type="match status" value="1"/>
</dbReference>
<feature type="domain" description="Endonuclease/exonuclease/phosphatase" evidence="1">
    <location>
        <begin position="121"/>
        <end position="394"/>
    </location>
</feature>
<accession>A0A8J2SBM8</accession>
<dbReference type="SUPFAM" id="SSF56219">
    <property type="entry name" value="DNase I-like"/>
    <property type="match status" value="1"/>
</dbReference>
<protein>
    <recommendedName>
        <fullName evidence="1">Endonuclease/exonuclease/phosphatase domain-containing protein</fullName>
    </recommendedName>
</protein>
<dbReference type="PANTHER" id="PTHR12121">
    <property type="entry name" value="CARBON CATABOLITE REPRESSOR PROTEIN 4"/>
    <property type="match status" value="1"/>
</dbReference>
<evidence type="ECO:0000313" key="2">
    <source>
        <dbReference type="EMBL" id="CAH0366633.1"/>
    </source>
</evidence>
<evidence type="ECO:0000313" key="3">
    <source>
        <dbReference type="Proteomes" id="UP000789595"/>
    </source>
</evidence>
<evidence type="ECO:0000259" key="1">
    <source>
        <dbReference type="Pfam" id="PF03372"/>
    </source>
</evidence>
<organism evidence="2 3">
    <name type="scientific">Pelagomonas calceolata</name>
    <dbReference type="NCBI Taxonomy" id="35677"/>
    <lineage>
        <taxon>Eukaryota</taxon>
        <taxon>Sar</taxon>
        <taxon>Stramenopiles</taxon>
        <taxon>Ochrophyta</taxon>
        <taxon>Pelagophyceae</taxon>
        <taxon>Pelagomonadales</taxon>
        <taxon>Pelagomonadaceae</taxon>
        <taxon>Pelagomonas</taxon>
    </lineage>
</organism>
<dbReference type="OrthoDB" id="2866996at2759"/>
<dbReference type="Pfam" id="PF03372">
    <property type="entry name" value="Exo_endo_phos"/>
    <property type="match status" value="1"/>
</dbReference>
<dbReference type="EMBL" id="CAKKNE010000001">
    <property type="protein sequence ID" value="CAH0366633.1"/>
    <property type="molecule type" value="Genomic_DNA"/>
</dbReference>
<name>A0A8J2SBM8_9STRA</name>
<reference evidence="2" key="1">
    <citation type="submission" date="2021-11" db="EMBL/GenBank/DDBJ databases">
        <authorList>
            <consortium name="Genoscope - CEA"/>
            <person name="William W."/>
        </authorList>
    </citation>
    <scope>NUCLEOTIDE SEQUENCE</scope>
</reference>
<dbReference type="GO" id="GO:0000175">
    <property type="term" value="F:3'-5'-RNA exonuclease activity"/>
    <property type="evidence" value="ECO:0007669"/>
    <property type="project" value="TreeGrafter"/>
</dbReference>
<dbReference type="AlphaFoldDB" id="A0A8J2SBM8"/>
<dbReference type="InterPro" id="IPR005135">
    <property type="entry name" value="Endo/exonuclease/phosphatase"/>
</dbReference>
<gene>
    <name evidence="2" type="ORF">PECAL_1P31360</name>
</gene>
<keyword evidence="3" id="KW-1185">Reference proteome</keyword>
<proteinExistence type="predicted"/>
<dbReference type="InterPro" id="IPR050410">
    <property type="entry name" value="CCR4/nocturin_mRNA_transcr"/>
</dbReference>
<dbReference type="PANTHER" id="PTHR12121:SF36">
    <property type="entry name" value="ENDONUCLEASE_EXONUCLEASE_PHOSPHATASE DOMAIN-CONTAINING PROTEIN"/>
    <property type="match status" value="1"/>
</dbReference>
<dbReference type="InterPro" id="IPR036691">
    <property type="entry name" value="Endo/exonu/phosph_ase_sf"/>
</dbReference>
<dbReference type="Proteomes" id="UP000789595">
    <property type="component" value="Unassembled WGS sequence"/>
</dbReference>